<feature type="region of interest" description="Disordered" evidence="1">
    <location>
        <begin position="428"/>
        <end position="482"/>
    </location>
</feature>
<dbReference type="EMBL" id="BNCP01000036">
    <property type="protein sequence ID" value="GIL86365.1"/>
    <property type="molecule type" value="Genomic_DNA"/>
</dbReference>
<evidence type="ECO:0000313" key="4">
    <source>
        <dbReference type="Proteomes" id="UP000722791"/>
    </source>
</evidence>
<feature type="compositionally biased region" description="Low complexity" evidence="1">
    <location>
        <begin position="684"/>
        <end position="693"/>
    </location>
</feature>
<proteinExistence type="predicted"/>
<accession>A0A8J4GIM9</accession>
<evidence type="ECO:0000313" key="3">
    <source>
        <dbReference type="EMBL" id="GIM07607.1"/>
    </source>
</evidence>
<dbReference type="AlphaFoldDB" id="A0A8J4GIM9"/>
<organism evidence="3 4">
    <name type="scientific">Volvox reticuliferus</name>
    <dbReference type="NCBI Taxonomy" id="1737510"/>
    <lineage>
        <taxon>Eukaryota</taxon>
        <taxon>Viridiplantae</taxon>
        <taxon>Chlorophyta</taxon>
        <taxon>core chlorophytes</taxon>
        <taxon>Chlorophyceae</taxon>
        <taxon>CS clade</taxon>
        <taxon>Chlamydomonadales</taxon>
        <taxon>Volvocaceae</taxon>
        <taxon>Volvox</taxon>
    </lineage>
</organism>
<name>A0A8J4GIM9_9CHLO</name>
<comment type="caution">
    <text evidence="3">The sequence shown here is derived from an EMBL/GenBank/DDBJ whole genome shotgun (WGS) entry which is preliminary data.</text>
</comment>
<dbReference type="OrthoDB" id="272624at2759"/>
<dbReference type="Proteomes" id="UP000747110">
    <property type="component" value="Unassembled WGS sequence"/>
</dbReference>
<evidence type="ECO:0000313" key="5">
    <source>
        <dbReference type="Proteomes" id="UP000747110"/>
    </source>
</evidence>
<feature type="compositionally biased region" description="Low complexity" evidence="1">
    <location>
        <begin position="782"/>
        <end position="796"/>
    </location>
</feature>
<evidence type="ECO:0000313" key="2">
    <source>
        <dbReference type="EMBL" id="GIL86365.1"/>
    </source>
</evidence>
<dbReference type="Proteomes" id="UP000722791">
    <property type="component" value="Unassembled WGS sequence"/>
</dbReference>
<feature type="region of interest" description="Disordered" evidence="1">
    <location>
        <begin position="960"/>
        <end position="1021"/>
    </location>
</feature>
<feature type="region of interest" description="Disordered" evidence="1">
    <location>
        <begin position="747"/>
        <end position="863"/>
    </location>
</feature>
<feature type="compositionally biased region" description="Polar residues" evidence="1">
    <location>
        <begin position="454"/>
        <end position="472"/>
    </location>
</feature>
<feature type="compositionally biased region" description="Low complexity" evidence="1">
    <location>
        <begin position="428"/>
        <end position="442"/>
    </location>
</feature>
<feature type="region of interest" description="Disordered" evidence="1">
    <location>
        <begin position="671"/>
        <end position="693"/>
    </location>
</feature>
<feature type="region of interest" description="Disordered" evidence="1">
    <location>
        <begin position="532"/>
        <end position="563"/>
    </location>
</feature>
<sequence>MDLDLDELDKQKAQKARAFKPALKPVPRSRPFTQHPPSDGAPAGSTRPSGTLTAGATAVPIAVSGTASSHRDVRPLLGGESLPLTHDSSVASAIHLPQSSLSIALSAHGIIPAAQRELHGDAVGAKSAAMAATAAPDGAAAANNALGSAMMPPSASGTSRQPPLSLAPKVGVQIDLEPMLQCASAPDPDLPSADAPRSSLPVDARLVQSCRVPSDAEGTAASLSFRADAAAAVAATNTRTQPAHTGDAYPEAEGPVADSAARPDVVTTASVGGPTVVPFGGSPLDDLLALQSQPRQSKFAPSAGGGRRARQAGGGMNADKTTTAATTHLAPGTITGIAMPDSLRPQHVLLERPSPHQVTAVVQTQASQPLLPATQLDEDQIKRTALSVYDASAGKDPTQLRPLQVEHQHGQAAVLGNQCASTGAAVEAPSQPCAPASQQPPAIVSRPSHALQPTAASQSTAMTQLPIGTNPKSAAEREVPAQTAAGVASIEAARARAGSSSTAAATAPSVTLGSAPTEPAASFFPGGLGAADVDSLPKQQRKAVPTVAPRKRGITADKPPAPSVAPVHPHANGVAPVAAPAAAVQERVALASKVATGATSSTPAEAEIAGQPLQQTVEVRDTQALGFQTGGVAVAADAGTAAGFKLAPRDPRAACILKAVATAAIATATAGCAQPVSRDPPDDVASAAAGRPSPRSAVAAQEISEPQMGVLRLVSGLVASKAVVGSANPEVVLPAPQLVPQLGASAAVRGTKAKDGNEEAPLAKRRRGTAKGGKNVGPTDGAAARCEAPATTAAASKRPRRQQARKPIPSTDIEDESAEDDLDAVEAEGEAGPSAKRAKTAAAAPRKPRTKASMRRGDRGGGEDKVMVATQSLRPLTRAAAKAAGTELEPSDRHVLKLHQSAETEASKKGAMGWVRLLAGMRTDIAIRRQHGGKSGNQSVEDLGMALILHPNHENLALGGRRRRRRGTTAVATGTGDSSEVPGGEQAGTSGALQKRRRRKGETGDNCVMNVPSPRSNGASRKARRAAAAVAAKEAQRFRELEDQALKEAGLAIVPLPDVDLEEPIDPENWSLRKIIARTQVRTNTCGLICCLLYRYGEVGQQAGKWRESLVRENGADSVFRYCVSVYFESEGSLRLREVKYTMRFNCEHGARELVPVPCFFTYKF</sequence>
<gene>
    <name evidence="2" type="ORF">Vretifemale_14667</name>
    <name evidence="3" type="ORF">Vretimale_11675</name>
</gene>
<evidence type="ECO:0000256" key="1">
    <source>
        <dbReference type="SAM" id="MobiDB-lite"/>
    </source>
</evidence>
<feature type="compositionally biased region" description="Acidic residues" evidence="1">
    <location>
        <begin position="812"/>
        <end position="829"/>
    </location>
</feature>
<dbReference type="EMBL" id="BNCQ01000024">
    <property type="protein sequence ID" value="GIM07607.1"/>
    <property type="molecule type" value="Genomic_DNA"/>
</dbReference>
<reference evidence="3" key="1">
    <citation type="journal article" date="2021" name="Proc. Natl. Acad. Sci. U.S.A.">
        <title>Three genomes in the algal genus Volvox reveal the fate of a haploid sex-determining region after a transition to homothallism.</title>
        <authorList>
            <person name="Yamamoto K."/>
            <person name="Hamaji T."/>
            <person name="Kawai-Toyooka H."/>
            <person name="Matsuzaki R."/>
            <person name="Takahashi F."/>
            <person name="Nishimura Y."/>
            <person name="Kawachi M."/>
            <person name="Noguchi H."/>
            <person name="Minakuchi Y."/>
            <person name="Umen J.G."/>
            <person name="Toyoda A."/>
            <person name="Nozaki H."/>
        </authorList>
    </citation>
    <scope>NUCLEOTIDE SEQUENCE</scope>
    <source>
        <strain evidence="3">NIES-3785</strain>
        <strain evidence="2">NIES-3786</strain>
    </source>
</reference>
<feature type="region of interest" description="Disordered" evidence="1">
    <location>
        <begin position="1"/>
        <end position="53"/>
    </location>
</feature>
<protein>
    <submittedName>
        <fullName evidence="3">Uncharacterized protein</fullName>
    </submittedName>
</protein>
<keyword evidence="5" id="KW-1185">Reference proteome</keyword>
<feature type="region of interest" description="Disordered" evidence="1">
    <location>
        <begin position="236"/>
        <end position="258"/>
    </location>
</feature>
<feature type="region of interest" description="Disordered" evidence="1">
    <location>
        <begin position="295"/>
        <end position="339"/>
    </location>
</feature>